<accession>A0A2B7Z166</accession>
<evidence type="ECO:0000256" key="10">
    <source>
        <dbReference type="ARBA" id="ARBA00031145"/>
    </source>
</evidence>
<proteinExistence type="predicted"/>
<feature type="domain" description="Phosphoadenosine phosphosulphate reductase" evidence="13">
    <location>
        <begin position="81"/>
        <end position="154"/>
    </location>
</feature>
<keyword evidence="6" id="KW-0548">Nucleotidyltransferase</keyword>
<keyword evidence="3" id="KW-0285">Flavoprotein</keyword>
<protein>
    <recommendedName>
        <fullName evidence="2">FAD synthase</fullName>
        <ecNumber evidence="2">2.7.7.2</ecNumber>
    </recommendedName>
    <alternativeName>
        <fullName evidence="10">FAD pyrophosphorylase</fullName>
    </alternativeName>
    <alternativeName>
        <fullName evidence="11">FMN adenylyltransferase</fullName>
    </alternativeName>
</protein>
<dbReference type="GO" id="GO:0005524">
    <property type="term" value="F:ATP binding"/>
    <property type="evidence" value="ECO:0007669"/>
    <property type="project" value="UniProtKB-KW"/>
</dbReference>
<dbReference type="InterPro" id="IPR014729">
    <property type="entry name" value="Rossmann-like_a/b/a_fold"/>
</dbReference>
<keyword evidence="9" id="KW-0067">ATP-binding</keyword>
<dbReference type="InterPro" id="IPR002500">
    <property type="entry name" value="PAPS_reduct_dom"/>
</dbReference>
<evidence type="ECO:0000256" key="12">
    <source>
        <dbReference type="ARBA" id="ARBA00049494"/>
    </source>
</evidence>
<evidence type="ECO:0000256" key="9">
    <source>
        <dbReference type="ARBA" id="ARBA00022840"/>
    </source>
</evidence>
<organism evidence="14 15">
    <name type="scientific">Polytolypa hystricis (strain UAMH7299)</name>
    <dbReference type="NCBI Taxonomy" id="1447883"/>
    <lineage>
        <taxon>Eukaryota</taxon>
        <taxon>Fungi</taxon>
        <taxon>Dikarya</taxon>
        <taxon>Ascomycota</taxon>
        <taxon>Pezizomycotina</taxon>
        <taxon>Eurotiomycetes</taxon>
        <taxon>Eurotiomycetidae</taxon>
        <taxon>Onygenales</taxon>
        <taxon>Onygenales incertae sedis</taxon>
        <taxon>Polytolypa</taxon>
    </lineage>
</organism>
<evidence type="ECO:0000256" key="6">
    <source>
        <dbReference type="ARBA" id="ARBA00022695"/>
    </source>
</evidence>
<evidence type="ECO:0000256" key="3">
    <source>
        <dbReference type="ARBA" id="ARBA00022630"/>
    </source>
</evidence>
<evidence type="ECO:0000256" key="2">
    <source>
        <dbReference type="ARBA" id="ARBA00012393"/>
    </source>
</evidence>
<dbReference type="AlphaFoldDB" id="A0A2B7Z166"/>
<evidence type="ECO:0000313" key="15">
    <source>
        <dbReference type="Proteomes" id="UP000224634"/>
    </source>
</evidence>
<dbReference type="CDD" id="cd23948">
    <property type="entry name" value="FAD_synthase"/>
    <property type="match status" value="1"/>
</dbReference>
<evidence type="ECO:0000256" key="7">
    <source>
        <dbReference type="ARBA" id="ARBA00022741"/>
    </source>
</evidence>
<evidence type="ECO:0000259" key="13">
    <source>
        <dbReference type="Pfam" id="PF01507"/>
    </source>
</evidence>
<evidence type="ECO:0000256" key="4">
    <source>
        <dbReference type="ARBA" id="ARBA00022643"/>
    </source>
</evidence>
<evidence type="ECO:0000256" key="8">
    <source>
        <dbReference type="ARBA" id="ARBA00022827"/>
    </source>
</evidence>
<keyword evidence="15" id="KW-1185">Reference proteome</keyword>
<dbReference type="Gene3D" id="3.40.50.620">
    <property type="entry name" value="HUPs"/>
    <property type="match status" value="1"/>
</dbReference>
<evidence type="ECO:0000256" key="5">
    <source>
        <dbReference type="ARBA" id="ARBA00022679"/>
    </source>
</evidence>
<dbReference type="OrthoDB" id="270728at2759"/>
<evidence type="ECO:0000256" key="1">
    <source>
        <dbReference type="ARBA" id="ARBA00004726"/>
    </source>
</evidence>
<dbReference type="Proteomes" id="UP000224634">
    <property type="component" value="Unassembled WGS sequence"/>
</dbReference>
<keyword evidence="8" id="KW-0274">FAD</keyword>
<dbReference type="STRING" id="1447883.A0A2B7Z166"/>
<sequence>MISTQDNVRVNGVAEKSALLSCPPSSSGGQLPEVWLELRRRILAFLEKEMDDEVLRNVQSQARVSIRVIEEALERYGPEQLSLSYNGGKDCLVLLVLILACLPTYTASSTRPDANTTPPTTLQSIYISCPNPFPEVEDFVASSAAHYHLDLTCSTLPMRAALESYLQEKPSIKAIFVGTRRTDPHGELLKHFDPTDKDWPQFTRINAVIDWHYTEIWTFIRSLDIPYCDLYNQGFTSLGSINNTHPNPALALDNNAQFRPAYELVDDDKERWGRYSLALQGKEDFSSKGE</sequence>
<dbReference type="FunFam" id="3.40.50.620:FF:000187">
    <property type="entry name" value="Probable FAD synthetase"/>
    <property type="match status" value="1"/>
</dbReference>
<keyword evidence="7" id="KW-0547">Nucleotide-binding</keyword>
<comment type="caution">
    <text evidence="14">The sequence shown here is derived from an EMBL/GenBank/DDBJ whole genome shotgun (WGS) entry which is preliminary data.</text>
</comment>
<evidence type="ECO:0000256" key="11">
    <source>
        <dbReference type="ARBA" id="ARBA00031871"/>
    </source>
</evidence>
<dbReference type="EC" id="2.7.7.2" evidence="2"/>
<dbReference type="PANTHER" id="PTHR23293:SF9">
    <property type="entry name" value="FAD SYNTHASE"/>
    <property type="match status" value="1"/>
</dbReference>
<keyword evidence="4" id="KW-0288">FMN</keyword>
<evidence type="ECO:0000313" key="14">
    <source>
        <dbReference type="EMBL" id="PGH27071.1"/>
    </source>
</evidence>
<comment type="catalytic activity">
    <reaction evidence="12">
        <text>FMN + ATP + H(+) = FAD + diphosphate</text>
        <dbReference type="Rhea" id="RHEA:17237"/>
        <dbReference type="ChEBI" id="CHEBI:15378"/>
        <dbReference type="ChEBI" id="CHEBI:30616"/>
        <dbReference type="ChEBI" id="CHEBI:33019"/>
        <dbReference type="ChEBI" id="CHEBI:57692"/>
        <dbReference type="ChEBI" id="CHEBI:58210"/>
        <dbReference type="EC" id="2.7.7.2"/>
    </reaction>
</comment>
<name>A0A2B7Z166_POLH7</name>
<reference evidence="14 15" key="1">
    <citation type="submission" date="2017-10" db="EMBL/GenBank/DDBJ databases">
        <title>Comparative genomics in systemic dimorphic fungi from Ajellomycetaceae.</title>
        <authorList>
            <person name="Munoz J.F."/>
            <person name="Mcewen J.G."/>
            <person name="Clay O.K."/>
            <person name="Cuomo C.A."/>
        </authorList>
    </citation>
    <scope>NUCLEOTIDE SEQUENCE [LARGE SCALE GENOMIC DNA]</scope>
    <source>
        <strain evidence="14 15">UAMH7299</strain>
    </source>
</reference>
<keyword evidence="5" id="KW-0808">Transferase</keyword>
<dbReference type="SUPFAM" id="SSF52402">
    <property type="entry name" value="Adenine nucleotide alpha hydrolases-like"/>
    <property type="match status" value="1"/>
</dbReference>
<dbReference type="GO" id="GO:0006747">
    <property type="term" value="P:FAD biosynthetic process"/>
    <property type="evidence" value="ECO:0007669"/>
    <property type="project" value="TreeGrafter"/>
</dbReference>
<feature type="domain" description="Phosphoadenosine phosphosulphate reductase" evidence="13">
    <location>
        <begin position="156"/>
        <end position="246"/>
    </location>
</feature>
<dbReference type="PANTHER" id="PTHR23293">
    <property type="entry name" value="FAD SYNTHETASE-RELATED FMN ADENYLYLTRANSFERASE"/>
    <property type="match status" value="1"/>
</dbReference>
<gene>
    <name evidence="14" type="ORF">AJ80_01257</name>
</gene>
<dbReference type="EMBL" id="PDNA01000010">
    <property type="protein sequence ID" value="PGH27071.1"/>
    <property type="molecule type" value="Genomic_DNA"/>
</dbReference>
<dbReference type="Pfam" id="PF01507">
    <property type="entry name" value="PAPS_reduct"/>
    <property type="match status" value="2"/>
</dbReference>
<comment type="pathway">
    <text evidence="1">Cofactor biosynthesis; FAD biosynthesis; FAD from FMN: step 1/1.</text>
</comment>
<dbReference type="GO" id="GO:0003919">
    <property type="term" value="F:FMN adenylyltransferase activity"/>
    <property type="evidence" value="ECO:0007669"/>
    <property type="project" value="UniProtKB-EC"/>
</dbReference>